<proteinExistence type="evidence at transcript level"/>
<sequence>MKTNHFISMVLFYALILISIAVVESSKDGKQFGARQLSKTKIGVAGWLSWEGSGRKTGSSDTGVKRGEDLGGQKGAANDNERGNERGIYEGGIEGIEGFGPWRGFRGWTNYGSKV</sequence>
<name>A0A411AFH0_9FABA</name>
<dbReference type="EMBL" id="MH204631">
    <property type="protein sequence ID" value="QAX32780.1"/>
    <property type="molecule type" value="mRNA"/>
</dbReference>
<dbReference type="AlphaFoldDB" id="A0A411AFH0"/>
<evidence type="ECO:0000313" key="3">
    <source>
        <dbReference type="EMBL" id="QAX32780.1"/>
    </source>
</evidence>
<feature type="chain" id="PRO_5019093307" evidence="2">
    <location>
        <begin position="26"/>
        <end position="115"/>
    </location>
</feature>
<reference evidence="3" key="1">
    <citation type="submission" date="2018-04" db="EMBL/GenBank/DDBJ databases">
        <title>The nodule transcriptome of six IRLC legumes reveals different diversification patterns of leghemoglobin and glycine-rich-protein (GRP) families.</title>
        <authorList>
            <person name="Montiel J."/>
            <person name="Fonseca-Garcia C."/>
            <person name="Kereszt A."/>
            <person name="Kondorosi E."/>
        </authorList>
    </citation>
    <scope>NUCLEOTIDE SEQUENCE</scope>
</reference>
<organism evidence="3">
    <name type="scientific">Galega orientalis</name>
    <dbReference type="NCBI Taxonomy" id="47654"/>
    <lineage>
        <taxon>Eukaryota</taxon>
        <taxon>Viridiplantae</taxon>
        <taxon>Streptophyta</taxon>
        <taxon>Embryophyta</taxon>
        <taxon>Tracheophyta</taxon>
        <taxon>Spermatophyta</taxon>
        <taxon>Magnoliopsida</taxon>
        <taxon>eudicotyledons</taxon>
        <taxon>Gunneridae</taxon>
        <taxon>Pentapetalae</taxon>
        <taxon>rosids</taxon>
        <taxon>fabids</taxon>
        <taxon>Fabales</taxon>
        <taxon>Fabaceae</taxon>
        <taxon>Papilionoideae</taxon>
        <taxon>50 kb inversion clade</taxon>
        <taxon>NPAAA clade</taxon>
        <taxon>Hologalegina</taxon>
        <taxon>IRL clade</taxon>
        <taxon>Galegeae</taxon>
        <taxon>Galega</taxon>
    </lineage>
</organism>
<evidence type="ECO:0000256" key="1">
    <source>
        <dbReference type="SAM" id="MobiDB-lite"/>
    </source>
</evidence>
<accession>A0A411AFH0</accession>
<feature type="signal peptide" evidence="2">
    <location>
        <begin position="1"/>
        <end position="25"/>
    </location>
</feature>
<evidence type="ECO:0000256" key="2">
    <source>
        <dbReference type="SAM" id="SignalP"/>
    </source>
</evidence>
<keyword evidence="2" id="KW-0732">Signal</keyword>
<protein>
    <submittedName>
        <fullName evidence="3">Glycine-rich protein</fullName>
    </submittedName>
</protein>
<gene>
    <name evidence="3" type="primary">GRP6</name>
</gene>
<feature type="region of interest" description="Disordered" evidence="1">
    <location>
        <begin position="51"/>
        <end position="85"/>
    </location>
</feature>